<evidence type="ECO:0000256" key="1">
    <source>
        <dbReference type="SAM" id="MobiDB-lite"/>
    </source>
</evidence>
<feature type="compositionally biased region" description="Gly residues" evidence="1">
    <location>
        <begin position="53"/>
        <end position="67"/>
    </location>
</feature>
<evidence type="ECO:0000313" key="3">
    <source>
        <dbReference type="Proteomes" id="UP000287144"/>
    </source>
</evidence>
<organism evidence="2 3">
    <name type="scientific">Fusarium oligoseptatum</name>
    <dbReference type="NCBI Taxonomy" id="2604345"/>
    <lineage>
        <taxon>Eukaryota</taxon>
        <taxon>Fungi</taxon>
        <taxon>Dikarya</taxon>
        <taxon>Ascomycota</taxon>
        <taxon>Pezizomycotina</taxon>
        <taxon>Sordariomycetes</taxon>
        <taxon>Hypocreomycetidae</taxon>
        <taxon>Hypocreales</taxon>
        <taxon>Nectriaceae</taxon>
        <taxon>Fusarium</taxon>
        <taxon>Fusarium solani species complex</taxon>
    </lineage>
</organism>
<accession>A0A428UC39</accession>
<dbReference type="AlphaFoldDB" id="A0A428UC39"/>
<proteinExistence type="predicted"/>
<sequence>MPRLSSASCAPLLLMLAKTKKLSSFLLNDCLVTMNQGGIYIANVSNIGSMNADGGGGRGGGRGGHGGPMSNRKRVRLRGRAAHLLRQNPVSPVGIKYAEPRSSR</sequence>
<dbReference type="Proteomes" id="UP000287144">
    <property type="component" value="Unassembled WGS sequence"/>
</dbReference>
<feature type="region of interest" description="Disordered" evidence="1">
    <location>
        <begin position="53"/>
        <end position="72"/>
    </location>
</feature>
<keyword evidence="3" id="KW-1185">Reference proteome</keyword>
<gene>
    <name evidence="2" type="ORF">CEP52_002746</name>
</gene>
<reference evidence="2 3" key="1">
    <citation type="submission" date="2017-06" db="EMBL/GenBank/DDBJ databases">
        <title>Comparative genomic analysis of Ambrosia Fusariam Clade fungi.</title>
        <authorList>
            <person name="Stajich J.E."/>
            <person name="Carrillo J."/>
            <person name="Kijimoto T."/>
            <person name="Eskalen A."/>
            <person name="O'Donnell K."/>
            <person name="Kasson M."/>
        </authorList>
    </citation>
    <scope>NUCLEOTIDE SEQUENCE [LARGE SCALE GENOMIC DNA]</scope>
    <source>
        <strain evidence="2 3">NRRL62579</strain>
    </source>
</reference>
<name>A0A428UC39_9HYPO</name>
<protein>
    <submittedName>
        <fullName evidence="2">Uncharacterized protein</fullName>
    </submittedName>
</protein>
<dbReference type="EMBL" id="NKCK01000016">
    <property type="protein sequence ID" value="RSM11867.1"/>
    <property type="molecule type" value="Genomic_DNA"/>
</dbReference>
<evidence type="ECO:0000313" key="2">
    <source>
        <dbReference type="EMBL" id="RSM11867.1"/>
    </source>
</evidence>
<comment type="caution">
    <text evidence="2">The sequence shown here is derived from an EMBL/GenBank/DDBJ whole genome shotgun (WGS) entry which is preliminary data.</text>
</comment>